<evidence type="ECO:0000256" key="1">
    <source>
        <dbReference type="ARBA" id="ARBA00022737"/>
    </source>
</evidence>
<dbReference type="EMBL" id="BARS01039141">
    <property type="protein sequence ID" value="GAG15787.1"/>
    <property type="molecule type" value="Genomic_DNA"/>
</dbReference>
<accession>X0VXD9</accession>
<comment type="caution">
    <text evidence="4">The sequence shown here is derived from an EMBL/GenBank/DDBJ whole genome shotgun (WGS) entry which is preliminary data.</text>
</comment>
<protein>
    <recommendedName>
        <fullName evidence="3">PatA-like N-terminal domain-containing protein</fullName>
    </recommendedName>
</protein>
<dbReference type="InterPro" id="IPR013105">
    <property type="entry name" value="TPR_2"/>
</dbReference>
<organism evidence="4">
    <name type="scientific">marine sediment metagenome</name>
    <dbReference type="NCBI Taxonomy" id="412755"/>
    <lineage>
        <taxon>unclassified sequences</taxon>
        <taxon>metagenomes</taxon>
        <taxon>ecological metagenomes</taxon>
    </lineage>
</organism>
<dbReference type="InterPro" id="IPR025497">
    <property type="entry name" value="PatA-like_N"/>
</dbReference>
<dbReference type="Pfam" id="PF14332">
    <property type="entry name" value="DUF4388"/>
    <property type="match status" value="1"/>
</dbReference>
<keyword evidence="1" id="KW-0677">Repeat</keyword>
<dbReference type="InterPro" id="IPR037257">
    <property type="entry name" value="T2SS_E_N_sf"/>
</dbReference>
<dbReference type="SUPFAM" id="SSF160246">
    <property type="entry name" value="EspE N-terminal domain-like"/>
    <property type="match status" value="1"/>
</dbReference>
<name>X0VXD9_9ZZZZ</name>
<proteinExistence type="predicted"/>
<dbReference type="AlphaFoldDB" id="X0VXD9"/>
<evidence type="ECO:0000259" key="3">
    <source>
        <dbReference type="Pfam" id="PF14332"/>
    </source>
</evidence>
<evidence type="ECO:0000313" key="4">
    <source>
        <dbReference type="EMBL" id="GAG15787.1"/>
    </source>
</evidence>
<feature type="domain" description="PatA-like N-terminal" evidence="3">
    <location>
        <begin position="7"/>
        <end position="107"/>
    </location>
</feature>
<gene>
    <name evidence="4" type="ORF">S01H1_59815</name>
</gene>
<dbReference type="PANTHER" id="PTHR36304">
    <property type="entry name" value="DOMAIN GTPASE-ACTIVATING PROTEIN, PUTATIVE-RELATED-RELATED"/>
    <property type="match status" value="1"/>
</dbReference>
<dbReference type="PROSITE" id="PS50005">
    <property type="entry name" value="TPR"/>
    <property type="match status" value="1"/>
</dbReference>
<feature type="non-terminal residue" evidence="4">
    <location>
        <position position="1"/>
    </location>
</feature>
<dbReference type="InterPro" id="IPR019734">
    <property type="entry name" value="TPR_rpt"/>
</dbReference>
<dbReference type="Pfam" id="PF07719">
    <property type="entry name" value="TPR_2"/>
    <property type="match status" value="1"/>
</dbReference>
<feature type="non-terminal residue" evidence="4">
    <location>
        <position position="255"/>
    </location>
</feature>
<keyword evidence="2" id="KW-0802">TPR repeat</keyword>
<sequence length="255" mass="29378">SPRETLGQLLIRSGRINEEQLFTALIEQEQNKQPLGWILISKGLLSQSELQQLLQLKCEESIYDCFLWTDGEFVFEDHQVPEQVAASFSLDMSRVIQEGIDRMDKWENIREQFPSRITTFAKNQVALEALDENELSEEDRRILELVEKDKNLSEIALELHAVDFYAAERLLDLCERGCIYVAKAPEELPYEREVQKLRDRLAEGLKSFQQGEHAKALKAFEAALEIDPHSKANLFVDKLASMVEDAETIKKVPRE</sequence>
<evidence type="ECO:0000256" key="2">
    <source>
        <dbReference type="ARBA" id="ARBA00022803"/>
    </source>
</evidence>
<dbReference type="PANTHER" id="PTHR36304:SF4">
    <property type="entry name" value="DUF4388 DOMAIN-CONTAINING PROTEIN"/>
    <property type="match status" value="1"/>
</dbReference>
<reference evidence="4" key="1">
    <citation type="journal article" date="2014" name="Front. Microbiol.">
        <title>High frequency of phylogenetically diverse reductive dehalogenase-homologous genes in deep subseafloor sedimentary metagenomes.</title>
        <authorList>
            <person name="Kawai M."/>
            <person name="Futagami T."/>
            <person name="Toyoda A."/>
            <person name="Takaki Y."/>
            <person name="Nishi S."/>
            <person name="Hori S."/>
            <person name="Arai W."/>
            <person name="Tsubouchi T."/>
            <person name="Morono Y."/>
            <person name="Uchiyama I."/>
            <person name="Ito T."/>
            <person name="Fujiyama A."/>
            <person name="Inagaki F."/>
            <person name="Takami H."/>
        </authorList>
    </citation>
    <scope>NUCLEOTIDE SEQUENCE</scope>
    <source>
        <strain evidence="4">Expedition CK06-06</strain>
    </source>
</reference>